<dbReference type="GO" id="GO:0006816">
    <property type="term" value="P:calcium ion transport"/>
    <property type="evidence" value="ECO:0007669"/>
    <property type="project" value="TreeGrafter"/>
</dbReference>
<accession>A0A672IAU8</accession>
<organism evidence="12 13">
    <name type="scientific">Salarias fasciatus</name>
    <name type="common">Jewelled blenny</name>
    <name type="synonym">Blennius fasciatus</name>
    <dbReference type="NCBI Taxonomy" id="181472"/>
    <lineage>
        <taxon>Eukaryota</taxon>
        <taxon>Metazoa</taxon>
        <taxon>Chordata</taxon>
        <taxon>Craniata</taxon>
        <taxon>Vertebrata</taxon>
        <taxon>Euteleostomi</taxon>
        <taxon>Actinopterygii</taxon>
        <taxon>Neopterygii</taxon>
        <taxon>Teleostei</taxon>
        <taxon>Neoteleostei</taxon>
        <taxon>Acanthomorphata</taxon>
        <taxon>Ovalentaria</taxon>
        <taxon>Blenniimorphae</taxon>
        <taxon>Blenniiformes</taxon>
        <taxon>Blennioidei</taxon>
        <taxon>Blenniidae</taxon>
        <taxon>Salariinae</taxon>
        <taxon>Salarias</taxon>
    </lineage>
</organism>
<keyword evidence="9" id="KW-1015">Disulfide bond</keyword>
<dbReference type="Gene3D" id="1.10.150.510">
    <property type="entry name" value="Receptor activity modifying family"/>
    <property type="match status" value="1"/>
</dbReference>
<dbReference type="AlphaFoldDB" id="A0A672IAU8"/>
<dbReference type="GO" id="GO:0009986">
    <property type="term" value="C:cell surface"/>
    <property type="evidence" value="ECO:0007669"/>
    <property type="project" value="TreeGrafter"/>
</dbReference>
<dbReference type="GO" id="GO:0007186">
    <property type="term" value="P:G protein-coupled receptor signaling pathway"/>
    <property type="evidence" value="ECO:0007669"/>
    <property type="project" value="TreeGrafter"/>
</dbReference>
<keyword evidence="3" id="KW-0813">Transport</keyword>
<keyword evidence="4" id="KW-1003">Cell membrane</keyword>
<keyword evidence="13" id="KW-1185">Reference proteome</keyword>
<dbReference type="Ensembl" id="ENSSFAT00005039741.1">
    <property type="protein sequence ID" value="ENSSFAP00005038309.1"/>
    <property type="gene ID" value="ENSSFAG00005019243.1"/>
</dbReference>
<evidence type="ECO:0000256" key="4">
    <source>
        <dbReference type="ARBA" id="ARBA00022475"/>
    </source>
</evidence>
<dbReference type="GO" id="GO:0031623">
    <property type="term" value="P:receptor internalization"/>
    <property type="evidence" value="ECO:0007669"/>
    <property type="project" value="TreeGrafter"/>
</dbReference>
<proteinExistence type="inferred from homology"/>
<name>A0A672IAU8_SALFA</name>
<dbReference type="InterPro" id="IPR006985">
    <property type="entry name" value="RAMP"/>
</dbReference>
<dbReference type="GO" id="GO:0006886">
    <property type="term" value="P:intracellular protein transport"/>
    <property type="evidence" value="ECO:0007669"/>
    <property type="project" value="InterPro"/>
</dbReference>
<keyword evidence="8 11" id="KW-0472">Membrane</keyword>
<evidence type="ECO:0000256" key="7">
    <source>
        <dbReference type="ARBA" id="ARBA00022989"/>
    </source>
</evidence>
<sequence>SVPRKVFKPRRGLWILVLDGPRPACFRCLPLGKYLMSNERVLVDHFTYPPPPCRSYNELKHCVDDWANKTWCRGRGFLADEIFLEVHQSYFALCGQVHDPPLFTLIMLIAPGIVVTFFLPLLCVHLTTWNTEMPGTLGL</sequence>
<dbReference type="GO" id="GO:0005886">
    <property type="term" value="C:plasma membrane"/>
    <property type="evidence" value="ECO:0007669"/>
    <property type="project" value="UniProtKB-SubCell"/>
</dbReference>
<evidence type="ECO:0000313" key="12">
    <source>
        <dbReference type="Ensembl" id="ENSSFAP00005038309.1"/>
    </source>
</evidence>
<protein>
    <submittedName>
        <fullName evidence="12">Uncharacterized protein</fullName>
    </submittedName>
</protein>
<keyword evidence="10" id="KW-0675">Receptor</keyword>
<reference evidence="12" key="2">
    <citation type="submission" date="2025-08" db="UniProtKB">
        <authorList>
            <consortium name="Ensembl"/>
        </authorList>
    </citation>
    <scope>IDENTIFICATION</scope>
</reference>
<evidence type="ECO:0000256" key="5">
    <source>
        <dbReference type="ARBA" id="ARBA00022692"/>
    </source>
</evidence>
<evidence type="ECO:0000256" key="3">
    <source>
        <dbReference type="ARBA" id="ARBA00022448"/>
    </source>
</evidence>
<feature type="transmembrane region" description="Helical" evidence="11">
    <location>
        <begin position="102"/>
        <end position="127"/>
    </location>
</feature>
<comment type="subcellular location">
    <subcellularLocation>
        <location evidence="1">Cell membrane</location>
        <topology evidence="1">Single-pass type I membrane protein</topology>
    </subcellularLocation>
</comment>
<keyword evidence="5 11" id="KW-0812">Transmembrane</keyword>
<reference evidence="12" key="1">
    <citation type="submission" date="2019-06" db="EMBL/GenBank/DDBJ databases">
        <authorList>
            <consortium name="Wellcome Sanger Institute Data Sharing"/>
        </authorList>
    </citation>
    <scope>NUCLEOTIDE SEQUENCE [LARGE SCALE GENOMIC DNA]</scope>
</reference>
<reference evidence="12" key="3">
    <citation type="submission" date="2025-09" db="UniProtKB">
        <authorList>
            <consortium name="Ensembl"/>
        </authorList>
    </citation>
    <scope>IDENTIFICATION</scope>
</reference>
<dbReference type="GO" id="GO:0043235">
    <property type="term" value="C:receptor complex"/>
    <property type="evidence" value="ECO:0007669"/>
    <property type="project" value="TreeGrafter"/>
</dbReference>
<evidence type="ECO:0000313" key="13">
    <source>
        <dbReference type="Proteomes" id="UP000472267"/>
    </source>
</evidence>
<evidence type="ECO:0000256" key="9">
    <source>
        <dbReference type="ARBA" id="ARBA00023157"/>
    </source>
</evidence>
<evidence type="ECO:0000256" key="6">
    <source>
        <dbReference type="ARBA" id="ARBA00022729"/>
    </source>
</evidence>
<evidence type="ECO:0000256" key="1">
    <source>
        <dbReference type="ARBA" id="ARBA00004251"/>
    </source>
</evidence>
<keyword evidence="6" id="KW-0732">Signal</keyword>
<dbReference type="Proteomes" id="UP000472267">
    <property type="component" value="Chromosome 16"/>
</dbReference>
<dbReference type="PANTHER" id="PTHR14076:SF7">
    <property type="entry name" value="RECEPTOR ACTIVITY-MODIFYING PROTEIN 1-LIKE"/>
    <property type="match status" value="1"/>
</dbReference>
<dbReference type="GO" id="GO:0008277">
    <property type="term" value="P:regulation of G protein-coupled receptor signaling pathway"/>
    <property type="evidence" value="ECO:0007669"/>
    <property type="project" value="InterPro"/>
</dbReference>
<dbReference type="GO" id="GO:0015026">
    <property type="term" value="F:coreceptor activity"/>
    <property type="evidence" value="ECO:0007669"/>
    <property type="project" value="InterPro"/>
</dbReference>
<dbReference type="InParanoid" id="A0A672IAU8"/>
<keyword evidence="7 11" id="KW-1133">Transmembrane helix</keyword>
<dbReference type="PANTHER" id="PTHR14076">
    <property type="entry name" value="RECEPTOR ACTIVITY MODIFYING PROTEIN RAMP"/>
    <property type="match status" value="1"/>
</dbReference>
<dbReference type="GO" id="GO:0032870">
    <property type="term" value="P:cellular response to hormone stimulus"/>
    <property type="evidence" value="ECO:0007669"/>
    <property type="project" value="TreeGrafter"/>
</dbReference>
<dbReference type="GO" id="GO:0072659">
    <property type="term" value="P:protein localization to plasma membrane"/>
    <property type="evidence" value="ECO:0007669"/>
    <property type="project" value="TreeGrafter"/>
</dbReference>
<comment type="similarity">
    <text evidence="2">Belongs to the RAMP family.</text>
</comment>
<evidence type="ECO:0000256" key="10">
    <source>
        <dbReference type="ARBA" id="ARBA00023170"/>
    </source>
</evidence>
<dbReference type="Pfam" id="PF04901">
    <property type="entry name" value="RAMP"/>
    <property type="match status" value="1"/>
</dbReference>
<evidence type="ECO:0000256" key="2">
    <source>
        <dbReference type="ARBA" id="ARBA00007087"/>
    </source>
</evidence>
<dbReference type="InterPro" id="IPR038126">
    <property type="entry name" value="RAMP_sf"/>
</dbReference>
<evidence type="ECO:0000256" key="11">
    <source>
        <dbReference type="SAM" id="Phobius"/>
    </source>
</evidence>
<evidence type="ECO:0000256" key="8">
    <source>
        <dbReference type="ARBA" id="ARBA00023136"/>
    </source>
</evidence>